<evidence type="ECO:0000313" key="2">
    <source>
        <dbReference type="EMBL" id="KAF4756680.1"/>
    </source>
</evidence>
<dbReference type="Proteomes" id="UP000553632">
    <property type="component" value="Unassembled WGS sequence"/>
</dbReference>
<evidence type="ECO:0000256" key="1">
    <source>
        <dbReference type="SAM" id="Phobius"/>
    </source>
</evidence>
<keyword evidence="1" id="KW-0472">Membrane</keyword>
<feature type="non-terminal residue" evidence="2">
    <location>
        <position position="1"/>
    </location>
</feature>
<sequence length="434" mass="49956">CLRKYGFLYLGFEIRCWYWESVKRVQAFLYGLITNISLGDMKAKLVCYAVLSGVSCILHVSVLPYDDREKGLLDALEAKSLFSIFITHITIQLILMFDLADEVVVFMILLCGFMNAAFIVQAIYHLLKEYAFYYVRKREKRTAEVEEARQESLRRRAIKEIKRSRRMARKRLERFISLGGTLDESALRKAEDDSIIVDEKDIAEWIEQRRGLKPAAGSEESVQEKRPMPSSLLVTIKDLWARYYPPDAIMRYVKRLEDMRSRMGLQMEKPTDFIGQTAEMPIITTLLIPKTPKNKIDRVRYAFGGKQSTGGEQDLHSATEFFWTIQAETVAYITGRLEEASGGVENRSSLLDAGIYDFAMRVLFAYAHRLRKQDKPHLWGPDDAVRRVEEMQLGLRQFSLGRASSLGTYGYKCHPSRTSIPSRFESTAVSHYRG</sequence>
<dbReference type="AlphaFoldDB" id="A0A7J6UHA4"/>
<evidence type="ECO:0000313" key="3">
    <source>
        <dbReference type="Proteomes" id="UP000553632"/>
    </source>
</evidence>
<feature type="transmembrane region" description="Helical" evidence="1">
    <location>
        <begin position="78"/>
        <end position="97"/>
    </location>
</feature>
<dbReference type="EMBL" id="JABANO010003548">
    <property type="protein sequence ID" value="KAF4756680.1"/>
    <property type="molecule type" value="Genomic_DNA"/>
</dbReference>
<gene>
    <name evidence="2" type="ORF">FOZ63_005531</name>
</gene>
<comment type="caution">
    <text evidence="2">The sequence shown here is derived from an EMBL/GenBank/DDBJ whole genome shotgun (WGS) entry which is preliminary data.</text>
</comment>
<name>A0A7J6UHA4_PEROL</name>
<feature type="transmembrane region" description="Helical" evidence="1">
    <location>
        <begin position="103"/>
        <end position="127"/>
    </location>
</feature>
<organism evidence="2 3">
    <name type="scientific">Perkinsus olseni</name>
    <name type="common">Perkinsus atlanticus</name>
    <dbReference type="NCBI Taxonomy" id="32597"/>
    <lineage>
        <taxon>Eukaryota</taxon>
        <taxon>Sar</taxon>
        <taxon>Alveolata</taxon>
        <taxon>Perkinsozoa</taxon>
        <taxon>Perkinsea</taxon>
        <taxon>Perkinsida</taxon>
        <taxon>Perkinsidae</taxon>
        <taxon>Perkinsus</taxon>
    </lineage>
</organism>
<proteinExistence type="predicted"/>
<dbReference type="PANTHER" id="PTHR11319">
    <property type="entry name" value="G PROTEIN-COUPLED RECEPTOR-RELATED"/>
    <property type="match status" value="1"/>
</dbReference>
<keyword evidence="3" id="KW-1185">Reference proteome</keyword>
<protein>
    <submittedName>
        <fullName evidence="2">Uncharacterized protein</fullName>
    </submittedName>
</protein>
<reference evidence="2 3" key="1">
    <citation type="submission" date="2020-04" db="EMBL/GenBank/DDBJ databases">
        <title>Perkinsus olseni comparative genomics.</title>
        <authorList>
            <person name="Bogema D.R."/>
        </authorList>
    </citation>
    <scope>NUCLEOTIDE SEQUENCE [LARGE SCALE GENOMIC DNA]</scope>
    <source>
        <strain evidence="2 3">ATCC PRA-207</strain>
    </source>
</reference>
<keyword evidence="1" id="KW-0812">Transmembrane</keyword>
<dbReference type="PANTHER" id="PTHR11319:SF35">
    <property type="entry name" value="OUTER MEMBRANE PROTEIN PMPC-RELATED"/>
    <property type="match status" value="1"/>
</dbReference>
<keyword evidence="1" id="KW-1133">Transmembrane helix</keyword>
<feature type="transmembrane region" description="Helical" evidence="1">
    <location>
        <begin position="45"/>
        <end position="66"/>
    </location>
</feature>
<accession>A0A7J6UHA4</accession>